<reference evidence="2 3" key="1">
    <citation type="journal article" date="2012" name="J. Bacteriol.">
        <title>Complete Genome Sequence of Leptospirillum ferrooxidans Strain C2-3, Isolated from a Fresh Volcanic Ash Deposit on the Island of Miyake, Japan.</title>
        <authorList>
            <person name="Fujimura R."/>
            <person name="Sato Y."/>
            <person name="Nishizawa T."/>
            <person name="Oshima K."/>
            <person name="Kim S.-W."/>
            <person name="Hattori M."/>
            <person name="Kamijo T."/>
            <person name="Ohta H."/>
        </authorList>
    </citation>
    <scope>NUCLEOTIDE SEQUENCE [LARGE SCALE GENOMIC DNA]</scope>
    <source>
        <strain evidence="2 3">C2-3</strain>
    </source>
</reference>
<feature type="region of interest" description="Disordered" evidence="1">
    <location>
        <begin position="15"/>
        <end position="43"/>
    </location>
</feature>
<dbReference type="KEGG" id="lfc:LFE_1327"/>
<reference evidence="3" key="2">
    <citation type="submission" date="2012-03" db="EMBL/GenBank/DDBJ databases">
        <title>The complete genome sequence of the pioneer microbe on fresh volcanic deposit, Leptospirillum ferrooxidans strain C2-3.</title>
        <authorList>
            <person name="Fujimura R."/>
            <person name="Sato Y."/>
            <person name="Nishizawa T."/>
            <person name="Nanba K."/>
            <person name="Oshima K."/>
            <person name="Hattori M."/>
            <person name="Kamijo T."/>
            <person name="Ohta H."/>
        </authorList>
    </citation>
    <scope>NUCLEOTIDE SEQUENCE [LARGE SCALE GENOMIC DNA]</scope>
    <source>
        <strain evidence="3">C2-3</strain>
    </source>
</reference>
<accession>I0IP11</accession>
<sequence length="66" mass="7158">MMTVSSFMNARMMSGIKRSSAQSPPPITFPALADDSATPWQLKSPEGKKEFLNADVTSSEQALLLL</sequence>
<name>I0IP11_LEPFC</name>
<keyword evidence="3" id="KW-1185">Reference proteome</keyword>
<organism evidence="2 3">
    <name type="scientific">Leptospirillum ferrooxidans (strain C2-3)</name>
    <dbReference type="NCBI Taxonomy" id="1162668"/>
    <lineage>
        <taxon>Bacteria</taxon>
        <taxon>Pseudomonadati</taxon>
        <taxon>Nitrospirota</taxon>
        <taxon>Nitrospiria</taxon>
        <taxon>Nitrospirales</taxon>
        <taxon>Nitrospiraceae</taxon>
        <taxon>Leptospirillum</taxon>
    </lineage>
</organism>
<dbReference type="EMBL" id="AP012342">
    <property type="protein sequence ID" value="BAM07010.1"/>
    <property type="molecule type" value="Genomic_DNA"/>
</dbReference>
<evidence type="ECO:0000313" key="2">
    <source>
        <dbReference type="EMBL" id="BAM07010.1"/>
    </source>
</evidence>
<evidence type="ECO:0000313" key="3">
    <source>
        <dbReference type="Proteomes" id="UP000007382"/>
    </source>
</evidence>
<dbReference type="HOGENOM" id="CLU_2825856_0_0_0"/>
<evidence type="ECO:0000256" key="1">
    <source>
        <dbReference type="SAM" id="MobiDB-lite"/>
    </source>
</evidence>
<gene>
    <name evidence="2" type="ordered locus">LFE_1327</name>
</gene>
<dbReference type="AlphaFoldDB" id="I0IP11"/>
<dbReference type="Proteomes" id="UP000007382">
    <property type="component" value="Chromosome"/>
</dbReference>
<proteinExistence type="predicted"/>
<protein>
    <submittedName>
        <fullName evidence="2">Uncharacterized protein</fullName>
    </submittedName>
</protein>